<evidence type="ECO:0000256" key="2">
    <source>
        <dbReference type="ARBA" id="ARBA00023125"/>
    </source>
</evidence>
<dbReference type="CDD" id="cd07377">
    <property type="entry name" value="WHTH_GntR"/>
    <property type="match status" value="1"/>
</dbReference>
<evidence type="ECO:0000256" key="1">
    <source>
        <dbReference type="ARBA" id="ARBA00023015"/>
    </source>
</evidence>
<proteinExistence type="predicted"/>
<keyword evidence="6" id="KW-1185">Reference proteome</keyword>
<evidence type="ECO:0000313" key="5">
    <source>
        <dbReference type="EMBL" id="KYH35539.1"/>
    </source>
</evidence>
<dbReference type="GO" id="GO:0003677">
    <property type="term" value="F:DNA binding"/>
    <property type="evidence" value="ECO:0007669"/>
    <property type="project" value="UniProtKB-KW"/>
</dbReference>
<dbReference type="STRING" id="1121338.CLTEP_04780"/>
<protein>
    <submittedName>
        <fullName evidence="5">HTH-type transcriptional repressor YtrA</fullName>
    </submittedName>
</protein>
<dbReference type="GO" id="GO:0003700">
    <property type="term" value="F:DNA-binding transcription factor activity"/>
    <property type="evidence" value="ECO:0007669"/>
    <property type="project" value="InterPro"/>
</dbReference>
<dbReference type="PANTHER" id="PTHR38445:SF6">
    <property type="entry name" value="GNTR-FAMILY TRANSCRIPTIONAL REGULATOR"/>
    <property type="match status" value="1"/>
</dbReference>
<keyword evidence="1" id="KW-0805">Transcription regulation</keyword>
<evidence type="ECO:0000259" key="4">
    <source>
        <dbReference type="PROSITE" id="PS50949"/>
    </source>
</evidence>
<dbReference type="Proteomes" id="UP000075531">
    <property type="component" value="Unassembled WGS sequence"/>
</dbReference>
<keyword evidence="2" id="KW-0238">DNA-binding</keyword>
<sequence length="122" mass="14025">MNIEFNNIEPIYIQIVNYIKGQIASNKIKGGDKLPSVRELSLKIKVNPNTIQRAYAELEREGLTYTQRGMGKFVTKDENAIKSLKIDMGKDILSNFIKEMKHLGFDKNEILEMISNEYKQEG</sequence>
<gene>
    <name evidence="5" type="primary">ytrA_1</name>
    <name evidence="5" type="ORF">CLTEP_04780</name>
</gene>
<dbReference type="EMBL" id="LTBA01000002">
    <property type="protein sequence ID" value="KYH35539.1"/>
    <property type="molecule type" value="Genomic_DNA"/>
</dbReference>
<accession>A0A151B6L9</accession>
<organism evidence="5 6">
    <name type="scientific">Clostridium tepidiprofundi DSM 19306</name>
    <dbReference type="NCBI Taxonomy" id="1121338"/>
    <lineage>
        <taxon>Bacteria</taxon>
        <taxon>Bacillati</taxon>
        <taxon>Bacillota</taxon>
        <taxon>Clostridia</taxon>
        <taxon>Eubacteriales</taxon>
        <taxon>Clostridiaceae</taxon>
        <taxon>Clostridium</taxon>
    </lineage>
</organism>
<dbReference type="PATRIC" id="fig|1121338.3.peg.485"/>
<dbReference type="SUPFAM" id="SSF46785">
    <property type="entry name" value="Winged helix' DNA-binding domain"/>
    <property type="match status" value="1"/>
</dbReference>
<evidence type="ECO:0000256" key="3">
    <source>
        <dbReference type="ARBA" id="ARBA00023163"/>
    </source>
</evidence>
<comment type="caution">
    <text evidence="5">The sequence shown here is derived from an EMBL/GenBank/DDBJ whole genome shotgun (WGS) entry which is preliminary data.</text>
</comment>
<dbReference type="OrthoDB" id="163333at2"/>
<dbReference type="AlphaFoldDB" id="A0A151B6L9"/>
<keyword evidence="3" id="KW-0804">Transcription</keyword>
<evidence type="ECO:0000313" key="6">
    <source>
        <dbReference type="Proteomes" id="UP000075531"/>
    </source>
</evidence>
<name>A0A151B6L9_9CLOT</name>
<dbReference type="InterPro" id="IPR000524">
    <property type="entry name" value="Tscrpt_reg_HTH_GntR"/>
</dbReference>
<reference evidence="5 6" key="1">
    <citation type="submission" date="2016-02" db="EMBL/GenBank/DDBJ databases">
        <title>Genome sequence of Clostridium tepidiprofundi DSM 19306.</title>
        <authorList>
            <person name="Poehlein A."/>
            <person name="Daniel R."/>
        </authorList>
    </citation>
    <scope>NUCLEOTIDE SEQUENCE [LARGE SCALE GENOMIC DNA]</scope>
    <source>
        <strain evidence="5 6">DSM 19306</strain>
    </source>
</reference>
<dbReference type="Pfam" id="PF00392">
    <property type="entry name" value="GntR"/>
    <property type="match status" value="1"/>
</dbReference>
<dbReference type="PROSITE" id="PS50949">
    <property type="entry name" value="HTH_GNTR"/>
    <property type="match status" value="1"/>
</dbReference>
<feature type="domain" description="HTH gntR-type" evidence="4">
    <location>
        <begin position="9"/>
        <end position="77"/>
    </location>
</feature>
<dbReference type="Gene3D" id="1.10.10.10">
    <property type="entry name" value="Winged helix-like DNA-binding domain superfamily/Winged helix DNA-binding domain"/>
    <property type="match status" value="1"/>
</dbReference>
<dbReference type="InterPro" id="IPR036388">
    <property type="entry name" value="WH-like_DNA-bd_sf"/>
</dbReference>
<dbReference type="SMART" id="SM00345">
    <property type="entry name" value="HTH_GNTR"/>
    <property type="match status" value="1"/>
</dbReference>
<dbReference type="InterPro" id="IPR036390">
    <property type="entry name" value="WH_DNA-bd_sf"/>
</dbReference>
<dbReference type="RefSeq" id="WP_066822030.1">
    <property type="nucleotide sequence ID" value="NZ_LTBA01000002.1"/>
</dbReference>
<dbReference type="PANTHER" id="PTHR38445">
    <property type="entry name" value="HTH-TYPE TRANSCRIPTIONAL REPRESSOR YTRA"/>
    <property type="match status" value="1"/>
</dbReference>